<evidence type="ECO:0000256" key="2">
    <source>
        <dbReference type="SAM" id="SignalP"/>
    </source>
</evidence>
<reference evidence="3" key="1">
    <citation type="submission" date="2023-10" db="EMBL/GenBank/DDBJ databases">
        <authorList>
            <person name="Chen Y."/>
            <person name="Shah S."/>
            <person name="Dougan E. K."/>
            <person name="Thang M."/>
            <person name="Chan C."/>
        </authorList>
    </citation>
    <scope>NUCLEOTIDE SEQUENCE [LARGE SCALE GENOMIC DNA]</scope>
</reference>
<accession>A0ABN9Y0W3</accession>
<feature type="region of interest" description="Disordered" evidence="1">
    <location>
        <begin position="193"/>
        <end position="212"/>
    </location>
</feature>
<gene>
    <name evidence="3" type="ORF">PCOR1329_LOCUS81532</name>
</gene>
<feature type="region of interest" description="Disordered" evidence="1">
    <location>
        <begin position="42"/>
        <end position="137"/>
    </location>
</feature>
<feature type="compositionally biased region" description="Polar residues" evidence="1">
    <location>
        <begin position="203"/>
        <end position="212"/>
    </location>
</feature>
<dbReference type="Proteomes" id="UP001189429">
    <property type="component" value="Unassembled WGS sequence"/>
</dbReference>
<feature type="chain" id="PRO_5045980704" evidence="2">
    <location>
        <begin position="19"/>
        <end position="212"/>
    </location>
</feature>
<keyword evidence="4" id="KW-1185">Reference proteome</keyword>
<protein>
    <submittedName>
        <fullName evidence="3">Uncharacterized protein</fullName>
    </submittedName>
</protein>
<comment type="caution">
    <text evidence="3">The sequence shown here is derived from an EMBL/GenBank/DDBJ whole genome shotgun (WGS) entry which is preliminary data.</text>
</comment>
<feature type="signal peptide" evidence="2">
    <location>
        <begin position="1"/>
        <end position="18"/>
    </location>
</feature>
<dbReference type="EMBL" id="CAUYUJ010021638">
    <property type="protein sequence ID" value="CAK0906065.1"/>
    <property type="molecule type" value="Genomic_DNA"/>
</dbReference>
<sequence>MHMWGALLASNVMLQRQCFQCFYVMLQCSCTAVSARHANVSLSRGGQNRDNGETRLPSTGRQPADALVDSAAAAPRCAEASAPPIEATTQQVGGGAEDDEEEERGGRRRGRGARDELSQVRSYAPESARHSEGGGSQEQALRYIVTLVTSSKPSARQSSCMTDAAMLQTRAGLSSCSRSRVTFSCRCNNSAISSSGDARDLGSCSSHPSAVL</sequence>
<name>A0ABN9Y0W3_9DINO</name>
<proteinExistence type="predicted"/>
<keyword evidence="2" id="KW-0732">Signal</keyword>
<feature type="compositionally biased region" description="Low complexity" evidence="1">
    <location>
        <begin position="64"/>
        <end position="84"/>
    </location>
</feature>
<evidence type="ECO:0000313" key="3">
    <source>
        <dbReference type="EMBL" id="CAK0906065.1"/>
    </source>
</evidence>
<evidence type="ECO:0000313" key="4">
    <source>
        <dbReference type="Proteomes" id="UP001189429"/>
    </source>
</evidence>
<organism evidence="3 4">
    <name type="scientific">Prorocentrum cordatum</name>
    <dbReference type="NCBI Taxonomy" id="2364126"/>
    <lineage>
        <taxon>Eukaryota</taxon>
        <taxon>Sar</taxon>
        <taxon>Alveolata</taxon>
        <taxon>Dinophyceae</taxon>
        <taxon>Prorocentrales</taxon>
        <taxon>Prorocentraceae</taxon>
        <taxon>Prorocentrum</taxon>
    </lineage>
</organism>
<evidence type="ECO:0000256" key="1">
    <source>
        <dbReference type="SAM" id="MobiDB-lite"/>
    </source>
</evidence>